<dbReference type="AlphaFoldDB" id="A0A0X3NSY6"/>
<dbReference type="EMBL" id="GEEE01020985">
    <property type="protein sequence ID" value="JAP42240.1"/>
    <property type="molecule type" value="Transcribed_RNA"/>
</dbReference>
<sequence length="103" mass="11899">MCQLARSVVSVFYSVSVTFPTKFLGEAVFSFLFIFWGQMLIFILFSDAYLVRLALFLILEGFCGFLGHILVILLILPMQFKWTRGILLLRCQIDQCVYILSPF</sequence>
<evidence type="ECO:0000256" key="1">
    <source>
        <dbReference type="SAM" id="Phobius"/>
    </source>
</evidence>
<proteinExistence type="predicted"/>
<keyword evidence="1" id="KW-0812">Transmembrane</keyword>
<reference evidence="2" key="1">
    <citation type="submission" date="2016-01" db="EMBL/GenBank/DDBJ databases">
        <title>Reference transcriptome for the parasite Schistocephalus solidus: insights into the molecular evolution of parasitism.</title>
        <authorList>
            <person name="Hebert F.O."/>
            <person name="Grambauer S."/>
            <person name="Barber I."/>
            <person name="Landry C.R."/>
            <person name="Aubin-Horth N."/>
        </authorList>
    </citation>
    <scope>NUCLEOTIDE SEQUENCE</scope>
</reference>
<feature type="transmembrane region" description="Helical" evidence="1">
    <location>
        <begin position="23"/>
        <end position="45"/>
    </location>
</feature>
<evidence type="ECO:0000313" key="2">
    <source>
        <dbReference type="EMBL" id="JAP42240.1"/>
    </source>
</evidence>
<name>A0A0X3NSY6_SCHSO</name>
<feature type="transmembrane region" description="Helical" evidence="1">
    <location>
        <begin position="51"/>
        <end position="76"/>
    </location>
</feature>
<keyword evidence="1" id="KW-0472">Membrane</keyword>
<accession>A0A0X3NSY6</accession>
<keyword evidence="1" id="KW-1133">Transmembrane helix</keyword>
<organism evidence="2">
    <name type="scientific">Schistocephalus solidus</name>
    <name type="common">Tapeworm</name>
    <dbReference type="NCBI Taxonomy" id="70667"/>
    <lineage>
        <taxon>Eukaryota</taxon>
        <taxon>Metazoa</taxon>
        <taxon>Spiralia</taxon>
        <taxon>Lophotrochozoa</taxon>
        <taxon>Platyhelminthes</taxon>
        <taxon>Cestoda</taxon>
        <taxon>Eucestoda</taxon>
        <taxon>Diphyllobothriidea</taxon>
        <taxon>Diphyllobothriidae</taxon>
        <taxon>Schistocephalus</taxon>
    </lineage>
</organism>
<protein>
    <submittedName>
        <fullName evidence="2">Uncharacterized protein K02A2.6</fullName>
    </submittedName>
</protein>
<gene>
    <name evidence="2" type="primary">YRD6</name>
    <name evidence="2" type="ORF">TR125229</name>
</gene>